<comment type="caution">
    <text evidence="4">The sequence shown here is derived from an EMBL/GenBank/DDBJ whole genome shotgun (WGS) entry which is preliminary data.</text>
</comment>
<dbReference type="AlphaFoldDB" id="A0A849A5I4"/>
<dbReference type="EMBL" id="JABEND010000001">
    <property type="protein sequence ID" value="NNG34281.1"/>
    <property type="molecule type" value="Genomic_DNA"/>
</dbReference>
<feature type="domain" description="Glucose-6-phosphate dehydrogenase assembly protein OpcA C-terminal" evidence="3">
    <location>
        <begin position="165"/>
        <end position="297"/>
    </location>
</feature>
<organism evidence="4 5">
    <name type="scientific">Nakamurella aerolata</name>
    <dbReference type="NCBI Taxonomy" id="1656892"/>
    <lineage>
        <taxon>Bacteria</taxon>
        <taxon>Bacillati</taxon>
        <taxon>Actinomycetota</taxon>
        <taxon>Actinomycetes</taxon>
        <taxon>Nakamurellales</taxon>
        <taxon>Nakamurellaceae</taxon>
        <taxon>Nakamurella</taxon>
    </lineage>
</organism>
<feature type="region of interest" description="Disordered" evidence="1">
    <location>
        <begin position="311"/>
        <end position="468"/>
    </location>
</feature>
<evidence type="ECO:0000259" key="3">
    <source>
        <dbReference type="Pfam" id="PF20171"/>
    </source>
</evidence>
<dbReference type="PANTHER" id="PTHR38658:SF1">
    <property type="entry name" value="OXPP CYCLE PROTEIN OPCA-RELATED"/>
    <property type="match status" value="1"/>
</dbReference>
<name>A0A849A5I4_9ACTN</name>
<accession>A0A849A5I4</accession>
<feature type="domain" description="Glucose-6-phosphate dehydrogenase assembly protein OpcA N-terminal" evidence="2">
    <location>
        <begin position="51"/>
        <end position="160"/>
    </location>
</feature>
<keyword evidence="5" id="KW-1185">Reference proteome</keyword>
<feature type="compositionally biased region" description="Low complexity" evidence="1">
    <location>
        <begin position="377"/>
        <end position="440"/>
    </location>
</feature>
<gene>
    <name evidence="4" type="ORF">HKD39_00805</name>
</gene>
<evidence type="ECO:0000313" key="5">
    <source>
        <dbReference type="Proteomes" id="UP000562984"/>
    </source>
</evidence>
<dbReference type="InterPro" id="IPR046802">
    <property type="entry name" value="OpcA_G6PD_C"/>
</dbReference>
<reference evidence="4 5" key="1">
    <citation type="submission" date="2020-05" db="EMBL/GenBank/DDBJ databases">
        <title>Nakamurella sp. DB0629 isolated from air conditioner.</title>
        <authorList>
            <person name="Kim D.H."/>
            <person name="Kim D.-U."/>
        </authorList>
    </citation>
    <scope>NUCLEOTIDE SEQUENCE [LARGE SCALE GENOMIC DNA]</scope>
    <source>
        <strain evidence="4 5">DB0629</strain>
    </source>
</reference>
<proteinExistence type="predicted"/>
<evidence type="ECO:0000256" key="1">
    <source>
        <dbReference type="SAM" id="MobiDB-lite"/>
    </source>
</evidence>
<dbReference type="InterPro" id="IPR046801">
    <property type="entry name" value="OpcA_G6PD_N"/>
</dbReference>
<protein>
    <submittedName>
        <fullName evidence="4">Glucose-6-phosphate dehydrogenase assembly protein OpcA</fullName>
    </submittedName>
</protein>
<evidence type="ECO:0000313" key="4">
    <source>
        <dbReference type="EMBL" id="NNG34281.1"/>
    </source>
</evidence>
<dbReference type="PANTHER" id="PTHR38658">
    <property type="entry name" value="OXPP CYCLE PROTEIN OPCA-RELATED"/>
    <property type="match status" value="1"/>
</dbReference>
<feature type="compositionally biased region" description="Basic and acidic residues" evidence="1">
    <location>
        <begin position="361"/>
        <end position="370"/>
    </location>
</feature>
<evidence type="ECO:0000259" key="2">
    <source>
        <dbReference type="Pfam" id="PF10128"/>
    </source>
</evidence>
<sequence>MIIDLPSTTSAAVNKAMVDLRERGGTVAVGRVLTLVIVTDEDATEAPIDAANAASFEHPCRVIVVAKGSKRGAARMDAQIRVGGDAGASEVIVMRLFGPMADQGASVVVPLLLADAPVVAWWPGQAPADPSADPIGSLAQRRITDVAAAKRPLTALIERRKAYEPGDTDLAWTRLTAWRGVLAAALDQPPHDKVISAVVTGGPDSASADLMAGWLAQRLKCPVQRAEKGRAGSGLYSVVLNRRSGAIVLQRPDGKTAELIMEHQPERTLALPRRPLRDILSEELRRLDADDVYADVLIKGLPLVSDKPLPAKVSRSRVSRATGRPRSATSSRRVSGVVESVDELDTDIEVPQTGDGTSTDRIVDSPDRTTVRRRAVRASTGRSRSAATTGTAARKSRRATASTRSAGSASPKAASPKAASRKAGSSKAGSSKGSPASASSADKRKSDTAAKRGGSTKSKTGTAKRSTK</sequence>
<dbReference type="RefSeq" id="WP_171197945.1">
    <property type="nucleotide sequence ID" value="NZ_JABEND010000001.1"/>
</dbReference>
<dbReference type="Proteomes" id="UP000562984">
    <property type="component" value="Unassembled WGS sequence"/>
</dbReference>
<dbReference type="InterPro" id="IPR004555">
    <property type="entry name" value="G6PDH_assembly_OpcA"/>
</dbReference>
<feature type="compositionally biased region" description="Basic and acidic residues" evidence="1">
    <location>
        <begin position="441"/>
        <end position="450"/>
    </location>
</feature>
<feature type="compositionally biased region" description="Low complexity" evidence="1">
    <location>
        <begin position="330"/>
        <end position="339"/>
    </location>
</feature>
<feature type="compositionally biased region" description="Polar residues" evidence="1">
    <location>
        <begin position="455"/>
        <end position="468"/>
    </location>
</feature>
<dbReference type="Pfam" id="PF20171">
    <property type="entry name" value="OpcA_G6PD_C"/>
    <property type="match status" value="1"/>
</dbReference>
<dbReference type="Pfam" id="PF10128">
    <property type="entry name" value="OpcA_G6PD_assem"/>
    <property type="match status" value="1"/>
</dbReference>